<reference evidence="11 12" key="1">
    <citation type="submission" date="2022-01" db="EMBL/GenBank/DDBJ databases">
        <title>A chromosome-scale genome assembly of the false clownfish, Amphiprion ocellaris.</title>
        <authorList>
            <person name="Ryu T."/>
        </authorList>
    </citation>
    <scope>NUCLEOTIDE SEQUENCE [LARGE SCALE GENOMIC DNA]</scope>
</reference>
<evidence type="ECO:0000256" key="5">
    <source>
        <dbReference type="ARBA" id="ARBA00022723"/>
    </source>
</evidence>
<evidence type="ECO:0000256" key="3">
    <source>
        <dbReference type="ARBA" id="ARBA00012239"/>
    </source>
</evidence>
<evidence type="ECO:0000256" key="7">
    <source>
        <dbReference type="ARBA" id="ARBA00023004"/>
    </source>
</evidence>
<evidence type="ECO:0000256" key="4">
    <source>
        <dbReference type="ARBA" id="ARBA00022679"/>
    </source>
</evidence>
<dbReference type="GO" id="GO:0005829">
    <property type="term" value="C:cytosol"/>
    <property type="evidence" value="ECO:0007669"/>
    <property type="project" value="TreeGrafter"/>
</dbReference>
<dbReference type="GO" id="GO:0016226">
    <property type="term" value="P:iron-sulfur cluster assembly"/>
    <property type="evidence" value="ECO:0007669"/>
    <property type="project" value="TreeGrafter"/>
</dbReference>
<dbReference type="GO" id="GO:0005739">
    <property type="term" value="C:mitochondrion"/>
    <property type="evidence" value="ECO:0007669"/>
    <property type="project" value="TreeGrafter"/>
</dbReference>
<evidence type="ECO:0000259" key="10">
    <source>
        <dbReference type="Pfam" id="PF00266"/>
    </source>
</evidence>
<dbReference type="PIRSF" id="PIRSF005572">
    <property type="entry name" value="NifS"/>
    <property type="match status" value="1"/>
</dbReference>
<evidence type="ECO:0000313" key="12">
    <source>
        <dbReference type="Proteomes" id="UP001501940"/>
    </source>
</evidence>
<dbReference type="PROSITE" id="PS00595">
    <property type="entry name" value="AA_TRANSFER_CLASS_5"/>
    <property type="match status" value="1"/>
</dbReference>
<dbReference type="Pfam" id="PF00266">
    <property type="entry name" value="Aminotran_5"/>
    <property type="match status" value="1"/>
</dbReference>
<dbReference type="Proteomes" id="UP001501940">
    <property type="component" value="Chromosome 5"/>
</dbReference>
<protein>
    <recommendedName>
        <fullName evidence="3">cysteine desulfurase</fullName>
        <ecNumber evidence="3">2.8.1.7</ecNumber>
    </recommendedName>
</protein>
<evidence type="ECO:0000256" key="6">
    <source>
        <dbReference type="ARBA" id="ARBA00022898"/>
    </source>
</evidence>
<dbReference type="EC" id="2.8.1.7" evidence="3"/>
<name>A0AAQ5XRF1_AMPOC</name>
<accession>A0AAQ5XRF1</accession>
<dbReference type="Gene3D" id="3.40.640.10">
    <property type="entry name" value="Type I PLP-dependent aspartate aminotransferase-like (Major domain)"/>
    <property type="match status" value="2"/>
</dbReference>
<dbReference type="PANTHER" id="PTHR11601:SF34">
    <property type="entry name" value="CYSTEINE DESULFURASE"/>
    <property type="match status" value="1"/>
</dbReference>
<keyword evidence="7" id="KW-0408">Iron</keyword>
<dbReference type="GO" id="GO:0046872">
    <property type="term" value="F:metal ion binding"/>
    <property type="evidence" value="ECO:0007669"/>
    <property type="project" value="UniProtKB-KW"/>
</dbReference>
<dbReference type="InterPro" id="IPR015422">
    <property type="entry name" value="PyrdxlP-dep_Trfase_small"/>
</dbReference>
<evidence type="ECO:0000256" key="8">
    <source>
        <dbReference type="ARBA" id="ARBA00023014"/>
    </source>
</evidence>
<dbReference type="GeneTree" id="ENSGT00940000155740"/>
<organism evidence="11 12">
    <name type="scientific">Amphiprion ocellaris</name>
    <name type="common">Clown anemonefish</name>
    <dbReference type="NCBI Taxonomy" id="80972"/>
    <lineage>
        <taxon>Eukaryota</taxon>
        <taxon>Metazoa</taxon>
        <taxon>Chordata</taxon>
        <taxon>Craniata</taxon>
        <taxon>Vertebrata</taxon>
        <taxon>Euteleostomi</taxon>
        <taxon>Actinopterygii</taxon>
        <taxon>Neopterygii</taxon>
        <taxon>Teleostei</taxon>
        <taxon>Neoteleostei</taxon>
        <taxon>Acanthomorphata</taxon>
        <taxon>Ovalentaria</taxon>
        <taxon>Pomacentridae</taxon>
        <taxon>Amphiprion</taxon>
    </lineage>
</organism>
<dbReference type="InterPro" id="IPR020578">
    <property type="entry name" value="Aminotrans_V_PyrdxlP_BS"/>
</dbReference>
<keyword evidence="4" id="KW-0808">Transferase</keyword>
<keyword evidence="12" id="KW-1185">Reference proteome</keyword>
<dbReference type="Ensembl" id="ENSAOCT00000070272.1">
    <property type="protein sequence ID" value="ENSAOCP00000043049.1"/>
    <property type="gene ID" value="ENSAOCG00000028912.1"/>
</dbReference>
<feature type="domain" description="Aminotransferase class V" evidence="10">
    <location>
        <begin position="104"/>
        <end position="338"/>
    </location>
</feature>
<evidence type="ECO:0000313" key="11">
    <source>
        <dbReference type="Ensembl" id="ENSAOCP00000043049.1"/>
    </source>
</evidence>
<dbReference type="GO" id="GO:0051536">
    <property type="term" value="F:iron-sulfur cluster binding"/>
    <property type="evidence" value="ECO:0007669"/>
    <property type="project" value="UniProtKB-KW"/>
</dbReference>
<dbReference type="Gene3D" id="3.90.1150.10">
    <property type="entry name" value="Aspartate Aminotransferase, domain 1"/>
    <property type="match status" value="1"/>
</dbReference>
<evidence type="ECO:0000256" key="2">
    <source>
        <dbReference type="ARBA" id="ARBA00006490"/>
    </source>
</evidence>
<evidence type="ECO:0000256" key="9">
    <source>
        <dbReference type="RuleBase" id="RU004504"/>
    </source>
</evidence>
<dbReference type="InterPro" id="IPR000192">
    <property type="entry name" value="Aminotrans_V_dom"/>
</dbReference>
<dbReference type="GO" id="GO:0005634">
    <property type="term" value="C:nucleus"/>
    <property type="evidence" value="ECO:0007669"/>
    <property type="project" value="TreeGrafter"/>
</dbReference>
<dbReference type="InterPro" id="IPR015421">
    <property type="entry name" value="PyrdxlP-dep_Trfase_major"/>
</dbReference>
<dbReference type="InterPro" id="IPR016454">
    <property type="entry name" value="Cysteine_dSase"/>
</dbReference>
<gene>
    <name evidence="11" type="primary">NFS1</name>
</gene>
<comment type="cofactor">
    <cofactor evidence="1 9">
        <name>pyridoxal 5'-phosphate</name>
        <dbReference type="ChEBI" id="CHEBI:597326"/>
    </cofactor>
</comment>
<keyword evidence="5" id="KW-0479">Metal-binding</keyword>
<dbReference type="PANTHER" id="PTHR11601">
    <property type="entry name" value="CYSTEINE DESULFURYLASE FAMILY MEMBER"/>
    <property type="match status" value="1"/>
</dbReference>
<comment type="similarity">
    <text evidence="2">Belongs to the class-V pyridoxal-phosphate-dependent aminotransferase family. NifS/IscS subfamily.</text>
</comment>
<dbReference type="InterPro" id="IPR015424">
    <property type="entry name" value="PyrdxlP-dep_Trfase"/>
</dbReference>
<keyword evidence="6" id="KW-0663">Pyridoxal phosphate</keyword>
<sequence>RVNVYYVTLIDLIKKRELEKDELRPLYMDFQATTPMDPRVLDAMLPYQVNYYGNPHSRTHAYGWESESAMETARKQQVADLIGADPREIIFTSGATESNNMAIKLLEASIRPDTSLVSVMTVNNEIGVKQPIKEIGKICRSKGVFFHTDAAQAIGKIPLNVSDWKIDLMSISGHKIYGPKGVGALYVRRRPRVRLEPLQNGGGQERGLRSGTVPTPLAVGLGAACSIAQQEMEYDHHRVSMLANRLVQKIMSEIPDVIMNGHPEQRYPGCVNLSFAYVEGESLLMALKDVALSSGSACTSASLEPSYVLRAIGADEDLAHSSIRFGIGRFTTEDEVDYTAEKCIQQVRRLREMSPLWEMVQEGIDLKSIKWTQH</sequence>
<proteinExistence type="inferred from homology"/>
<keyword evidence="8" id="KW-0411">Iron-sulfur</keyword>
<dbReference type="GO" id="GO:0031071">
    <property type="term" value="F:cysteine desulfurase activity"/>
    <property type="evidence" value="ECO:0007669"/>
    <property type="project" value="UniProtKB-EC"/>
</dbReference>
<reference evidence="11" key="3">
    <citation type="submission" date="2025-09" db="UniProtKB">
        <authorList>
            <consortium name="Ensembl"/>
        </authorList>
    </citation>
    <scope>IDENTIFICATION</scope>
</reference>
<dbReference type="AlphaFoldDB" id="A0AAQ5XRF1"/>
<dbReference type="SUPFAM" id="SSF53383">
    <property type="entry name" value="PLP-dependent transferases"/>
    <property type="match status" value="1"/>
</dbReference>
<reference evidence="11" key="2">
    <citation type="submission" date="2025-08" db="UniProtKB">
        <authorList>
            <consortium name="Ensembl"/>
        </authorList>
    </citation>
    <scope>IDENTIFICATION</scope>
</reference>
<evidence type="ECO:0000256" key="1">
    <source>
        <dbReference type="ARBA" id="ARBA00001933"/>
    </source>
</evidence>
<dbReference type="FunFam" id="3.90.1150.10:FF:000002">
    <property type="entry name" value="Cysteine desulfurase IscS"/>
    <property type="match status" value="1"/>
</dbReference>